<keyword evidence="4" id="KW-1185">Reference proteome</keyword>
<accession>A0A9Q1BLC9</accession>
<dbReference type="EMBL" id="JAIZAY010000015">
    <property type="protein sequence ID" value="KAJ8028704.1"/>
    <property type="molecule type" value="Genomic_DNA"/>
</dbReference>
<keyword evidence="2" id="KW-0812">Transmembrane</keyword>
<evidence type="ECO:0000313" key="3">
    <source>
        <dbReference type="EMBL" id="KAJ8028704.1"/>
    </source>
</evidence>
<proteinExistence type="predicted"/>
<evidence type="ECO:0000256" key="2">
    <source>
        <dbReference type="SAM" id="Phobius"/>
    </source>
</evidence>
<evidence type="ECO:0008006" key="5">
    <source>
        <dbReference type="Google" id="ProtNLM"/>
    </source>
</evidence>
<feature type="region of interest" description="Disordered" evidence="1">
    <location>
        <begin position="163"/>
        <end position="192"/>
    </location>
</feature>
<name>A0A9Q1BLC9_HOLLE</name>
<protein>
    <recommendedName>
        <fullName evidence="5">Transmembrane protein</fullName>
    </recommendedName>
</protein>
<dbReference type="Proteomes" id="UP001152320">
    <property type="component" value="Chromosome 15"/>
</dbReference>
<evidence type="ECO:0000313" key="4">
    <source>
        <dbReference type="Proteomes" id="UP001152320"/>
    </source>
</evidence>
<organism evidence="3 4">
    <name type="scientific">Holothuria leucospilota</name>
    <name type="common">Black long sea cucumber</name>
    <name type="synonym">Mertensiothuria leucospilota</name>
    <dbReference type="NCBI Taxonomy" id="206669"/>
    <lineage>
        <taxon>Eukaryota</taxon>
        <taxon>Metazoa</taxon>
        <taxon>Echinodermata</taxon>
        <taxon>Eleutherozoa</taxon>
        <taxon>Echinozoa</taxon>
        <taxon>Holothuroidea</taxon>
        <taxon>Aspidochirotacea</taxon>
        <taxon>Aspidochirotida</taxon>
        <taxon>Holothuriidae</taxon>
        <taxon>Holothuria</taxon>
    </lineage>
</organism>
<sequence length="192" mass="21646">MTEVFNSTSPYTLRSNVRKYKQLIVLLRAFLAVLHFYAYHHNTIELSCTGTKMESCERMPILFTFLFGLGFLCTCYGFGSGTPPNACGHMIPLHYFNYTKSLPLSPQNGSAPFEVKVNKQKFGKGTEVEGVTPSAKRIRVFQPRNKSSSFRKVGTRICLSGGQAPEEGAATQTPYNPYRTRTVPHDRHKRKI</sequence>
<comment type="caution">
    <text evidence="3">The sequence shown here is derived from an EMBL/GenBank/DDBJ whole genome shotgun (WGS) entry which is preliminary data.</text>
</comment>
<feature type="transmembrane region" description="Helical" evidence="2">
    <location>
        <begin position="20"/>
        <end position="39"/>
    </location>
</feature>
<dbReference type="AlphaFoldDB" id="A0A9Q1BLC9"/>
<evidence type="ECO:0000256" key="1">
    <source>
        <dbReference type="SAM" id="MobiDB-lite"/>
    </source>
</evidence>
<reference evidence="3" key="1">
    <citation type="submission" date="2021-10" db="EMBL/GenBank/DDBJ databases">
        <title>Tropical sea cucumber genome reveals ecological adaptation and Cuvierian tubules defense mechanism.</title>
        <authorList>
            <person name="Chen T."/>
        </authorList>
    </citation>
    <scope>NUCLEOTIDE SEQUENCE</scope>
    <source>
        <strain evidence="3">Nanhai2018</strain>
        <tissue evidence="3">Muscle</tissue>
    </source>
</reference>
<keyword evidence="2" id="KW-1133">Transmembrane helix</keyword>
<gene>
    <name evidence="3" type="ORF">HOLleu_31016</name>
</gene>
<keyword evidence="2" id="KW-0472">Membrane</keyword>
<feature type="transmembrane region" description="Helical" evidence="2">
    <location>
        <begin position="60"/>
        <end position="79"/>
    </location>
</feature>